<name>A0AAV9SH57_9TELE</name>
<dbReference type="Proteomes" id="UP001311232">
    <property type="component" value="Unassembled WGS sequence"/>
</dbReference>
<keyword evidence="3" id="KW-1185">Reference proteome</keyword>
<protein>
    <submittedName>
        <fullName evidence="2">Uncharacterized protein</fullName>
    </submittedName>
</protein>
<comment type="caution">
    <text evidence="2">The sequence shown here is derived from an EMBL/GenBank/DDBJ whole genome shotgun (WGS) entry which is preliminary data.</text>
</comment>
<evidence type="ECO:0000313" key="3">
    <source>
        <dbReference type="Proteomes" id="UP001311232"/>
    </source>
</evidence>
<organism evidence="2 3">
    <name type="scientific">Crenichthys baileyi</name>
    <name type="common">White River springfish</name>
    <dbReference type="NCBI Taxonomy" id="28760"/>
    <lineage>
        <taxon>Eukaryota</taxon>
        <taxon>Metazoa</taxon>
        <taxon>Chordata</taxon>
        <taxon>Craniata</taxon>
        <taxon>Vertebrata</taxon>
        <taxon>Euteleostomi</taxon>
        <taxon>Actinopterygii</taxon>
        <taxon>Neopterygii</taxon>
        <taxon>Teleostei</taxon>
        <taxon>Neoteleostei</taxon>
        <taxon>Acanthomorphata</taxon>
        <taxon>Ovalentaria</taxon>
        <taxon>Atherinomorphae</taxon>
        <taxon>Cyprinodontiformes</taxon>
        <taxon>Goodeidae</taxon>
        <taxon>Crenichthys</taxon>
    </lineage>
</organism>
<dbReference type="AlphaFoldDB" id="A0AAV9SH57"/>
<proteinExistence type="predicted"/>
<feature type="compositionally biased region" description="Polar residues" evidence="1">
    <location>
        <begin position="1"/>
        <end position="10"/>
    </location>
</feature>
<feature type="region of interest" description="Disordered" evidence="1">
    <location>
        <begin position="1"/>
        <end position="20"/>
    </location>
</feature>
<reference evidence="2 3" key="1">
    <citation type="submission" date="2021-06" db="EMBL/GenBank/DDBJ databases">
        <authorList>
            <person name="Palmer J.M."/>
        </authorList>
    </citation>
    <scope>NUCLEOTIDE SEQUENCE [LARGE SCALE GENOMIC DNA]</scope>
    <source>
        <strain evidence="2 3">MEX-2019</strain>
        <tissue evidence="2">Muscle</tissue>
    </source>
</reference>
<accession>A0AAV9SH57</accession>
<evidence type="ECO:0000313" key="2">
    <source>
        <dbReference type="EMBL" id="KAK5620617.1"/>
    </source>
</evidence>
<evidence type="ECO:0000256" key="1">
    <source>
        <dbReference type="SAM" id="MobiDB-lite"/>
    </source>
</evidence>
<gene>
    <name evidence="2" type="ORF">CRENBAI_021385</name>
</gene>
<dbReference type="EMBL" id="JAHHUM010000348">
    <property type="protein sequence ID" value="KAK5620617.1"/>
    <property type="molecule type" value="Genomic_DNA"/>
</dbReference>
<sequence>MSYSVQTVHPNSKHPAAGSDFTHPGRIRRFYNFGGTLVAFKGERLSLICRGLGGQIAIYSIPVGEFPVAARMASNETESDQVALVFLERSHLSH</sequence>